<evidence type="ECO:0000313" key="2">
    <source>
        <dbReference type="Proteomes" id="UP001213681"/>
    </source>
</evidence>
<organism evidence="1 2">
    <name type="scientific">Penicillium daleae</name>
    <dbReference type="NCBI Taxonomy" id="63821"/>
    <lineage>
        <taxon>Eukaryota</taxon>
        <taxon>Fungi</taxon>
        <taxon>Dikarya</taxon>
        <taxon>Ascomycota</taxon>
        <taxon>Pezizomycotina</taxon>
        <taxon>Eurotiomycetes</taxon>
        <taxon>Eurotiomycetidae</taxon>
        <taxon>Eurotiales</taxon>
        <taxon>Aspergillaceae</taxon>
        <taxon>Penicillium</taxon>
    </lineage>
</organism>
<evidence type="ECO:0000313" key="1">
    <source>
        <dbReference type="EMBL" id="KAJ5439656.1"/>
    </source>
</evidence>
<proteinExistence type="predicted"/>
<dbReference type="AlphaFoldDB" id="A0AAD6C1H0"/>
<dbReference type="EMBL" id="JAPVEA010000008">
    <property type="protein sequence ID" value="KAJ5439656.1"/>
    <property type="molecule type" value="Genomic_DNA"/>
</dbReference>
<dbReference type="GeneID" id="81604279"/>
<protein>
    <submittedName>
        <fullName evidence="1">Uncharacterized protein</fullName>
    </submittedName>
</protein>
<sequence length="80" mass="8674">MMELSAQPICEMMSSASEFHHRARDPFADAWTGIRIKNQAGGAWLGPGSVLILKQICPTLLLISPGGCAKPEGHDSRWPT</sequence>
<reference evidence="1" key="2">
    <citation type="journal article" date="2023" name="IMA Fungus">
        <title>Comparative genomic study of the Penicillium genus elucidates a diverse pangenome and 15 lateral gene transfer events.</title>
        <authorList>
            <person name="Petersen C."/>
            <person name="Sorensen T."/>
            <person name="Nielsen M.R."/>
            <person name="Sondergaard T.E."/>
            <person name="Sorensen J.L."/>
            <person name="Fitzpatrick D.A."/>
            <person name="Frisvad J.C."/>
            <person name="Nielsen K.L."/>
        </authorList>
    </citation>
    <scope>NUCLEOTIDE SEQUENCE</scope>
    <source>
        <strain evidence="1">IBT 16125</strain>
    </source>
</reference>
<name>A0AAD6C1H0_9EURO</name>
<keyword evidence="2" id="KW-1185">Reference proteome</keyword>
<dbReference type="Proteomes" id="UP001213681">
    <property type="component" value="Unassembled WGS sequence"/>
</dbReference>
<dbReference type="RefSeq" id="XP_056762885.1">
    <property type="nucleotide sequence ID" value="XM_056914036.1"/>
</dbReference>
<gene>
    <name evidence="1" type="ORF">N7458_010654</name>
</gene>
<reference evidence="1" key="1">
    <citation type="submission" date="2022-12" db="EMBL/GenBank/DDBJ databases">
        <authorList>
            <person name="Petersen C."/>
        </authorList>
    </citation>
    <scope>NUCLEOTIDE SEQUENCE</scope>
    <source>
        <strain evidence="1">IBT 16125</strain>
    </source>
</reference>
<accession>A0AAD6C1H0</accession>
<comment type="caution">
    <text evidence="1">The sequence shown here is derived from an EMBL/GenBank/DDBJ whole genome shotgun (WGS) entry which is preliminary data.</text>
</comment>